<reference evidence="2 3" key="1">
    <citation type="submission" date="2023-10" db="EMBL/GenBank/DDBJ databases">
        <title>Virgibacillus soli CC-YMP-6 genome.</title>
        <authorList>
            <person name="Miliotis G."/>
            <person name="Sengupta P."/>
            <person name="Hameed A."/>
            <person name="Chuvochina M."/>
            <person name="Mcdonagh F."/>
            <person name="Simpson A.C."/>
            <person name="Singh N.K."/>
            <person name="Rekha P.D."/>
            <person name="Raman K."/>
            <person name="Hugenholtz P."/>
            <person name="Venkateswaran K."/>
        </authorList>
    </citation>
    <scope>NUCLEOTIDE SEQUENCE [LARGE SCALE GENOMIC DNA]</scope>
    <source>
        <strain evidence="2 3">CC-YMP-6</strain>
    </source>
</reference>
<proteinExistence type="predicted"/>
<comment type="caution">
    <text evidence="2">The sequence shown here is derived from an EMBL/GenBank/DDBJ whole genome shotgun (WGS) entry which is preliminary data.</text>
</comment>
<name>A0ABU5CX18_9BACI</name>
<evidence type="ECO:0000313" key="3">
    <source>
        <dbReference type="Proteomes" id="UP001275315"/>
    </source>
</evidence>
<dbReference type="EMBL" id="JAWDIQ010000003">
    <property type="protein sequence ID" value="MDY0410426.1"/>
    <property type="molecule type" value="Genomic_DNA"/>
</dbReference>
<evidence type="ECO:0000313" key="2">
    <source>
        <dbReference type="EMBL" id="MDY0410426.1"/>
    </source>
</evidence>
<evidence type="ECO:0008006" key="4">
    <source>
        <dbReference type="Google" id="ProtNLM"/>
    </source>
</evidence>
<gene>
    <name evidence="2" type="ORF">RWD45_20110</name>
</gene>
<organism evidence="2 3">
    <name type="scientific">Paracerasibacillus soli</name>
    <dbReference type="NCBI Taxonomy" id="480284"/>
    <lineage>
        <taxon>Bacteria</taxon>
        <taxon>Bacillati</taxon>
        <taxon>Bacillota</taxon>
        <taxon>Bacilli</taxon>
        <taxon>Bacillales</taxon>
        <taxon>Bacillaceae</taxon>
        <taxon>Paracerasibacillus</taxon>
    </lineage>
</organism>
<accession>A0ABU5CX18</accession>
<keyword evidence="3" id="KW-1185">Reference proteome</keyword>
<dbReference type="RefSeq" id="WP_320381308.1">
    <property type="nucleotide sequence ID" value="NZ_JAWDIQ010000003.1"/>
</dbReference>
<keyword evidence="1" id="KW-0472">Membrane</keyword>
<keyword evidence="1" id="KW-1133">Transmembrane helix</keyword>
<dbReference type="Proteomes" id="UP001275315">
    <property type="component" value="Unassembled WGS sequence"/>
</dbReference>
<protein>
    <recommendedName>
        <fullName evidence="4">Two-component sensor histidine kinase</fullName>
    </recommendedName>
</protein>
<feature type="transmembrane region" description="Helical" evidence="1">
    <location>
        <begin position="12"/>
        <end position="35"/>
    </location>
</feature>
<evidence type="ECO:0000256" key="1">
    <source>
        <dbReference type="SAM" id="Phobius"/>
    </source>
</evidence>
<keyword evidence="1" id="KW-0812">Transmembrane</keyword>
<sequence length="134" mass="15665">MRLRSQLTVAFSTLLIVIMTVTGYVIYSLILNLLIQNEQRQLEQKGEILVNVLNEQYESHVEAQGFNQFLKEQELQLILYEGKTNSVLYSTMSNQVVHGLYQQNKFSNRSKELWEYGNDKFVTSRILFIQKILA</sequence>